<dbReference type="EnsemblPlants" id="Pp3c2_36990V3.5">
    <property type="protein sequence ID" value="Pp3c2_36990V3.5"/>
    <property type="gene ID" value="Pp3c2_36990"/>
</dbReference>
<keyword evidence="11" id="KW-0812">Transmembrane</keyword>
<evidence type="ECO:0000259" key="12">
    <source>
        <dbReference type="SMART" id="SM00768"/>
    </source>
</evidence>
<reference evidence="13 15" key="2">
    <citation type="journal article" date="2018" name="Plant J.">
        <title>The Physcomitrella patens chromosome-scale assembly reveals moss genome structure and evolution.</title>
        <authorList>
            <person name="Lang D."/>
            <person name="Ullrich K.K."/>
            <person name="Murat F."/>
            <person name="Fuchs J."/>
            <person name="Jenkins J."/>
            <person name="Haas F.B."/>
            <person name="Piednoel M."/>
            <person name="Gundlach H."/>
            <person name="Van Bel M."/>
            <person name="Meyberg R."/>
            <person name="Vives C."/>
            <person name="Morata J."/>
            <person name="Symeonidi A."/>
            <person name="Hiss M."/>
            <person name="Muchero W."/>
            <person name="Kamisugi Y."/>
            <person name="Saleh O."/>
            <person name="Blanc G."/>
            <person name="Decker E.L."/>
            <person name="van Gessel N."/>
            <person name="Grimwood J."/>
            <person name="Hayes R.D."/>
            <person name="Graham S.W."/>
            <person name="Gunter L.E."/>
            <person name="McDaniel S.F."/>
            <person name="Hoernstein S.N.W."/>
            <person name="Larsson A."/>
            <person name="Li F.W."/>
            <person name="Perroud P.F."/>
            <person name="Phillips J."/>
            <person name="Ranjan P."/>
            <person name="Rokshar D.S."/>
            <person name="Rothfels C.J."/>
            <person name="Schneider L."/>
            <person name="Shu S."/>
            <person name="Stevenson D.W."/>
            <person name="Thummler F."/>
            <person name="Tillich M."/>
            <person name="Villarreal Aguilar J.C."/>
            <person name="Widiez T."/>
            <person name="Wong G.K."/>
            <person name="Wymore A."/>
            <person name="Zhang Y."/>
            <person name="Zimmer A.D."/>
            <person name="Quatrano R.S."/>
            <person name="Mayer K.F.X."/>
            <person name="Goodstein D."/>
            <person name="Casacuberta J.M."/>
            <person name="Vandepoele K."/>
            <person name="Reski R."/>
            <person name="Cuming A.C."/>
            <person name="Tuskan G.A."/>
            <person name="Maumus F."/>
            <person name="Salse J."/>
            <person name="Schmutz J."/>
            <person name="Rensing S.A."/>
        </authorList>
    </citation>
    <scope>NUCLEOTIDE SEQUENCE [LARGE SCALE GENOMIC DNA]</scope>
    <source>
        <strain evidence="14 15">cv. Gransden 2004</strain>
    </source>
</reference>
<dbReference type="GO" id="GO:0006952">
    <property type="term" value="P:defense response"/>
    <property type="evidence" value="ECO:0007669"/>
    <property type="project" value="UniProtKB-KW"/>
</dbReference>
<dbReference type="GO" id="GO:0005975">
    <property type="term" value="P:carbohydrate metabolic process"/>
    <property type="evidence" value="ECO:0007669"/>
    <property type="project" value="InterPro"/>
</dbReference>
<evidence type="ECO:0000256" key="9">
    <source>
        <dbReference type="RuleBase" id="RU004335"/>
    </source>
</evidence>
<comment type="catalytic activity">
    <reaction evidence="1">
        <text>Hydrolysis of (1-&gt;3)-beta-D-glucosidic linkages in (1-&gt;3)-beta-D-glucans.</text>
        <dbReference type="EC" id="3.2.1.39"/>
    </reaction>
</comment>
<evidence type="ECO:0000313" key="13">
    <source>
        <dbReference type="EMBL" id="PNR60937.1"/>
    </source>
</evidence>
<dbReference type="Gramene" id="Pp3c2_36990V3.1">
    <property type="protein sequence ID" value="Pp3c2_36990V3.1"/>
    <property type="gene ID" value="Pp3c2_36990"/>
</dbReference>
<keyword evidence="15" id="KW-1185">Reference proteome</keyword>
<dbReference type="GO" id="GO:0042973">
    <property type="term" value="F:glucan endo-1,3-beta-D-glucosidase activity"/>
    <property type="evidence" value="ECO:0007669"/>
    <property type="project" value="UniProtKB-EC"/>
</dbReference>
<evidence type="ECO:0000256" key="6">
    <source>
        <dbReference type="ARBA" id="ARBA00022821"/>
    </source>
</evidence>
<sequence>MLRHGCLWPRVLIILVFYVTTSGAYVGFNYGTNGDNLPSPTQAVALLKSLGITQVRIYDTDPAVLDAFKDSNIQLVIGILNSELFQVGATNTSAAEWVTTKIAPYANSTDIYAIAVGNEVLTGYPNASSLLVPAMNNIYSALAASNLQNIKVSSPCSMDLLAASFFPSAGQFNGSHAEIPALLDFLSRTFSPYMVNVYPWKAFTAQPTVISLDYALSNMNGTNGTVVDPGSNSTYTSLFDAQLDAVYAALGRSNHSDLMVVVSETGWPTAGDTGEAGASIPNAQTYNSNLVKRVVNNVGTPARPGIVINAFLYELFNENQNVGPTSQRNFGVFTNDSTPLYALNLVGTNNTSGSGVGQRSWCIAKQGMSEVVLQTALDFACGATGMVDCTPIQPNGTCFLPDTRYSHASWAMNMFYANSSDGAASCNFQGAGRITTSDPSYGSCVYPASTSTTVSSDQKSKLVLSSAPLLCQLSFLLLAMSLWR</sequence>
<reference evidence="14" key="3">
    <citation type="submission" date="2020-12" db="UniProtKB">
        <authorList>
            <consortium name="EnsemblPlants"/>
        </authorList>
    </citation>
    <scope>IDENTIFICATION</scope>
</reference>
<dbReference type="RefSeq" id="XP_024369200.1">
    <property type="nucleotide sequence ID" value="XM_024513432.2"/>
</dbReference>
<evidence type="ECO:0000256" key="2">
    <source>
        <dbReference type="ARBA" id="ARBA00008773"/>
    </source>
</evidence>
<dbReference type="FunFam" id="3.20.20.80:FF:000002">
    <property type="entry name" value="Glucan endo-1,3-beta-glucosidase 3"/>
    <property type="match status" value="1"/>
</dbReference>
<keyword evidence="6" id="KW-0611">Plant defense</keyword>
<dbReference type="PANTHER" id="PTHR32227">
    <property type="entry name" value="GLUCAN ENDO-1,3-BETA-GLUCOSIDASE BG1-RELATED-RELATED"/>
    <property type="match status" value="1"/>
</dbReference>
<dbReference type="OMA" id="MNFKSVK"/>
<dbReference type="SMART" id="SM00768">
    <property type="entry name" value="X8"/>
    <property type="match status" value="1"/>
</dbReference>
<dbReference type="SUPFAM" id="SSF51445">
    <property type="entry name" value="(Trans)glycosidases"/>
    <property type="match status" value="1"/>
</dbReference>
<evidence type="ECO:0000313" key="15">
    <source>
        <dbReference type="Proteomes" id="UP000006727"/>
    </source>
</evidence>
<dbReference type="Gramene" id="Pp3c2_36990V3.5">
    <property type="protein sequence ID" value="Pp3c2_36990V3.5"/>
    <property type="gene ID" value="Pp3c2_36990"/>
</dbReference>
<keyword evidence="5 10" id="KW-0378">Hydrolase</keyword>
<organism evidence="13">
    <name type="scientific">Physcomitrium patens</name>
    <name type="common">Spreading-leaved earth moss</name>
    <name type="synonym">Physcomitrella patens</name>
    <dbReference type="NCBI Taxonomy" id="3218"/>
    <lineage>
        <taxon>Eukaryota</taxon>
        <taxon>Viridiplantae</taxon>
        <taxon>Streptophyta</taxon>
        <taxon>Embryophyta</taxon>
        <taxon>Bryophyta</taxon>
        <taxon>Bryophytina</taxon>
        <taxon>Bryopsida</taxon>
        <taxon>Funariidae</taxon>
        <taxon>Funariales</taxon>
        <taxon>Funariaceae</taxon>
        <taxon>Physcomitrium</taxon>
    </lineage>
</organism>
<keyword evidence="4" id="KW-0732">Signal</keyword>
<dbReference type="AlphaFoldDB" id="A0A2K1L4J8"/>
<dbReference type="STRING" id="3218.A0A2K1L4J8"/>
<dbReference type="GeneID" id="112279214"/>
<dbReference type="EnsemblPlants" id="Pp3c2_36990V3.1">
    <property type="protein sequence ID" value="Pp3c2_36990V3.1"/>
    <property type="gene ID" value="Pp3c2_36990"/>
</dbReference>
<dbReference type="Gramene" id="Pp3c2_36990V3.2">
    <property type="protein sequence ID" value="Pp3c2_36990V3.2"/>
    <property type="gene ID" value="Pp3c2_36990"/>
</dbReference>
<dbReference type="EnsemblPlants" id="Pp3c2_36990V3.4">
    <property type="protein sequence ID" value="Pp3c2_36990V3.4"/>
    <property type="gene ID" value="Pp3c2_36990"/>
</dbReference>
<reference evidence="13 15" key="1">
    <citation type="journal article" date="2008" name="Science">
        <title>The Physcomitrella genome reveals evolutionary insights into the conquest of land by plants.</title>
        <authorList>
            <person name="Rensing S."/>
            <person name="Lang D."/>
            <person name="Zimmer A."/>
            <person name="Terry A."/>
            <person name="Salamov A."/>
            <person name="Shapiro H."/>
            <person name="Nishiyama T."/>
            <person name="Perroud P.-F."/>
            <person name="Lindquist E."/>
            <person name="Kamisugi Y."/>
            <person name="Tanahashi T."/>
            <person name="Sakakibara K."/>
            <person name="Fujita T."/>
            <person name="Oishi K."/>
            <person name="Shin-I T."/>
            <person name="Kuroki Y."/>
            <person name="Toyoda A."/>
            <person name="Suzuki Y."/>
            <person name="Hashimoto A."/>
            <person name="Yamaguchi K."/>
            <person name="Sugano A."/>
            <person name="Kohara Y."/>
            <person name="Fujiyama A."/>
            <person name="Anterola A."/>
            <person name="Aoki S."/>
            <person name="Ashton N."/>
            <person name="Barbazuk W.B."/>
            <person name="Barker E."/>
            <person name="Bennetzen J."/>
            <person name="Bezanilla M."/>
            <person name="Blankenship R."/>
            <person name="Cho S.H."/>
            <person name="Dutcher S."/>
            <person name="Estelle M."/>
            <person name="Fawcett J.A."/>
            <person name="Gundlach H."/>
            <person name="Hanada K."/>
            <person name="Heyl A."/>
            <person name="Hicks K.A."/>
            <person name="Hugh J."/>
            <person name="Lohr M."/>
            <person name="Mayer K."/>
            <person name="Melkozernov A."/>
            <person name="Murata T."/>
            <person name="Nelson D."/>
            <person name="Pils B."/>
            <person name="Prigge M."/>
            <person name="Reiss B."/>
            <person name="Renner T."/>
            <person name="Rombauts S."/>
            <person name="Rushton P."/>
            <person name="Sanderfoot A."/>
            <person name="Schween G."/>
            <person name="Shiu S.-H."/>
            <person name="Stueber K."/>
            <person name="Theodoulou F.L."/>
            <person name="Tu H."/>
            <person name="Van de Peer Y."/>
            <person name="Verrier P.J."/>
            <person name="Waters E."/>
            <person name="Wood A."/>
            <person name="Yang L."/>
            <person name="Cove D."/>
            <person name="Cuming A."/>
            <person name="Hasebe M."/>
            <person name="Lucas S."/>
            <person name="Mishler D.B."/>
            <person name="Reski R."/>
            <person name="Grigoriev I."/>
            <person name="Quatrano R.S."/>
            <person name="Boore J.L."/>
        </authorList>
    </citation>
    <scope>NUCLEOTIDE SEQUENCE [LARGE SCALE GENOMIC DNA]</scope>
    <source>
        <strain evidence="14 15">cv. Gransden 2004</strain>
    </source>
</reference>
<dbReference type="PROSITE" id="PS00587">
    <property type="entry name" value="GLYCOSYL_HYDROL_F17"/>
    <property type="match status" value="1"/>
</dbReference>
<dbReference type="EC" id="3.2.1.39" evidence="3"/>
<evidence type="ECO:0000256" key="8">
    <source>
        <dbReference type="ARBA" id="ARBA00023295"/>
    </source>
</evidence>
<evidence type="ECO:0000256" key="1">
    <source>
        <dbReference type="ARBA" id="ARBA00000382"/>
    </source>
</evidence>
<keyword evidence="11" id="KW-0472">Membrane</keyword>
<comment type="similarity">
    <text evidence="2 9">Belongs to the glycosyl hydrolase 17 family.</text>
</comment>
<keyword evidence="8 10" id="KW-0326">Glycosidase</keyword>
<name>A0A2K1L4J8_PHYPA</name>
<dbReference type="Pfam" id="PF00332">
    <property type="entry name" value="Glyco_hydro_17"/>
    <property type="match status" value="1"/>
</dbReference>
<dbReference type="Gramene" id="Pp3c2_36990V3.4">
    <property type="protein sequence ID" value="Pp3c2_36990V3.4"/>
    <property type="gene ID" value="Pp3c2_36990"/>
</dbReference>
<dbReference type="FunFam" id="1.20.58.1040:FF:000013">
    <property type="entry name" value="Predicted protein"/>
    <property type="match status" value="1"/>
</dbReference>
<evidence type="ECO:0000313" key="14">
    <source>
        <dbReference type="EnsemblPlants" id="Pp3c2_36990V3.1"/>
    </source>
</evidence>
<dbReference type="RefSeq" id="XP_024369199.1">
    <property type="nucleotide sequence ID" value="XM_024513431.2"/>
</dbReference>
<dbReference type="PaxDb" id="3218-PP1S1_72V6.1"/>
<feature type="domain" description="X8" evidence="12">
    <location>
        <begin position="360"/>
        <end position="446"/>
    </location>
</feature>
<dbReference type="EnsemblPlants" id="Pp3c2_36990V3.3">
    <property type="protein sequence ID" value="Pp3c2_36990V3.3"/>
    <property type="gene ID" value="Pp3c2_36990"/>
</dbReference>
<accession>A0A2K1L4J8</accession>
<evidence type="ECO:0000256" key="5">
    <source>
        <dbReference type="ARBA" id="ARBA00022801"/>
    </source>
</evidence>
<dbReference type="Gene3D" id="1.20.58.1040">
    <property type="match status" value="1"/>
</dbReference>
<dbReference type="Proteomes" id="UP000006727">
    <property type="component" value="Chromosome 2"/>
</dbReference>
<evidence type="ECO:0000256" key="7">
    <source>
        <dbReference type="ARBA" id="ARBA00023157"/>
    </source>
</evidence>
<dbReference type="EMBL" id="ABEU02000002">
    <property type="protein sequence ID" value="PNR60937.1"/>
    <property type="molecule type" value="Genomic_DNA"/>
</dbReference>
<protein>
    <recommendedName>
        <fullName evidence="3">glucan endo-1,3-beta-D-glucosidase</fullName>
        <ecNumber evidence="3">3.2.1.39</ecNumber>
    </recommendedName>
</protein>
<gene>
    <name evidence="14" type="primary">LOC112279214</name>
    <name evidence="13" type="ORF">PHYPA_003730</name>
</gene>
<dbReference type="Pfam" id="PF07983">
    <property type="entry name" value="X8"/>
    <property type="match status" value="1"/>
</dbReference>
<dbReference type="EnsemblPlants" id="Pp3c2_36990V3.2">
    <property type="protein sequence ID" value="Pp3c2_36990V3.2"/>
    <property type="gene ID" value="Pp3c2_36990"/>
</dbReference>
<dbReference type="InterPro" id="IPR044965">
    <property type="entry name" value="Glyco_hydro_17_plant"/>
</dbReference>
<feature type="transmembrane region" description="Helical" evidence="11">
    <location>
        <begin position="7"/>
        <end position="28"/>
    </location>
</feature>
<dbReference type="InterPro" id="IPR012946">
    <property type="entry name" value="X8"/>
</dbReference>
<dbReference type="OrthoDB" id="941679at2759"/>
<evidence type="ECO:0000256" key="11">
    <source>
        <dbReference type="SAM" id="Phobius"/>
    </source>
</evidence>
<dbReference type="Gramene" id="Pp3c2_36990V3.3">
    <property type="protein sequence ID" value="Pp3c2_36990V3.3"/>
    <property type="gene ID" value="Pp3c2_36990"/>
</dbReference>
<evidence type="ECO:0000256" key="3">
    <source>
        <dbReference type="ARBA" id="ARBA00012780"/>
    </source>
</evidence>
<keyword evidence="11" id="KW-1133">Transmembrane helix</keyword>
<dbReference type="InterPro" id="IPR000490">
    <property type="entry name" value="Glyco_hydro_17"/>
</dbReference>
<evidence type="ECO:0000256" key="10">
    <source>
        <dbReference type="RuleBase" id="RU004336"/>
    </source>
</evidence>
<dbReference type="RefSeq" id="XP_024369202.1">
    <property type="nucleotide sequence ID" value="XM_024513434.2"/>
</dbReference>
<dbReference type="InterPro" id="IPR017853">
    <property type="entry name" value="GH"/>
</dbReference>
<proteinExistence type="inferred from homology"/>
<keyword evidence="7" id="KW-1015">Disulfide bond</keyword>
<dbReference type="Gene3D" id="3.20.20.80">
    <property type="entry name" value="Glycosidases"/>
    <property type="match status" value="1"/>
</dbReference>
<evidence type="ECO:0000256" key="4">
    <source>
        <dbReference type="ARBA" id="ARBA00022729"/>
    </source>
</evidence>